<organism evidence="1 2">
    <name type="scientific">Pseudomonas syringae</name>
    <dbReference type="NCBI Taxonomy" id="317"/>
    <lineage>
        <taxon>Bacteria</taxon>
        <taxon>Pseudomonadati</taxon>
        <taxon>Pseudomonadota</taxon>
        <taxon>Gammaproteobacteria</taxon>
        <taxon>Pseudomonadales</taxon>
        <taxon>Pseudomonadaceae</taxon>
        <taxon>Pseudomonas</taxon>
    </lineage>
</organism>
<evidence type="ECO:0000313" key="2">
    <source>
        <dbReference type="Proteomes" id="UP000093104"/>
    </source>
</evidence>
<dbReference type="Proteomes" id="UP000093104">
    <property type="component" value="Unassembled WGS sequence"/>
</dbReference>
<accession>A0A1C7Z4V5</accession>
<dbReference type="AlphaFoldDB" id="A0A1C7Z4V5"/>
<dbReference type="EMBL" id="LGSI01000049">
    <property type="protein sequence ID" value="OCR24190.1"/>
    <property type="molecule type" value="Genomic_DNA"/>
</dbReference>
<sequence>MGEIKMLIDSDGTLTKDEALDALRAAAESATNSLPDAFQKCNTDDERKVVMRHRDAIVLAHLRALDKSLQYNSKPFEDLAKELSDQAAKLGLQVSKTKDATDTILLFSDLLQLAATLALAFA</sequence>
<gene>
    <name evidence="1" type="ORF">AFK24_15695</name>
</gene>
<proteinExistence type="predicted"/>
<reference evidence="1 2" key="1">
    <citation type="submission" date="2015-07" db="EMBL/GenBank/DDBJ databases">
        <title>Draft genome sequence of a diazotrophic, plant growth-promoting rhizobacterium of the Pseudomonas syringae complex.</title>
        <authorList>
            <person name="Patten C.L."/>
            <person name="Jeong H."/>
        </authorList>
    </citation>
    <scope>NUCLEOTIDE SEQUENCE [LARGE SCALE GENOMIC DNA]</scope>
    <source>
        <strain evidence="1 2">GR12-2</strain>
    </source>
</reference>
<dbReference type="RefSeq" id="WP_065834068.1">
    <property type="nucleotide sequence ID" value="NZ_LGSI01000049.1"/>
</dbReference>
<name>A0A1C7Z4V5_PSESX</name>
<comment type="caution">
    <text evidence="1">The sequence shown here is derived from an EMBL/GenBank/DDBJ whole genome shotgun (WGS) entry which is preliminary data.</text>
</comment>
<evidence type="ECO:0000313" key="1">
    <source>
        <dbReference type="EMBL" id="OCR24190.1"/>
    </source>
</evidence>
<protein>
    <submittedName>
        <fullName evidence="1">Uncharacterized protein</fullName>
    </submittedName>
</protein>